<accession>A0AAN7D361</accession>
<gene>
    <name evidence="4" type="ORF">C7999DRAFT_37579</name>
</gene>
<feature type="compositionally biased region" description="Low complexity" evidence="1">
    <location>
        <begin position="162"/>
        <end position="181"/>
    </location>
</feature>
<feature type="domain" description="SigF-like NTF2-like" evidence="3">
    <location>
        <begin position="1"/>
        <end position="123"/>
    </location>
</feature>
<dbReference type="Pfam" id="PF24840">
    <property type="entry name" value="NTF2_SigF"/>
    <property type="match status" value="1"/>
</dbReference>
<keyword evidence="2" id="KW-0812">Transmembrane</keyword>
<dbReference type="EMBL" id="MU857605">
    <property type="protein sequence ID" value="KAK4251543.1"/>
    <property type="molecule type" value="Genomic_DNA"/>
</dbReference>
<feature type="compositionally biased region" description="Low complexity" evidence="1">
    <location>
        <begin position="196"/>
        <end position="206"/>
    </location>
</feature>
<evidence type="ECO:0000256" key="1">
    <source>
        <dbReference type="SAM" id="MobiDB-lite"/>
    </source>
</evidence>
<comment type="caution">
    <text evidence="4">The sequence shown here is derived from an EMBL/GenBank/DDBJ whole genome shotgun (WGS) entry which is preliminary data.</text>
</comment>
<dbReference type="AlphaFoldDB" id="A0AAN7D361"/>
<evidence type="ECO:0000313" key="5">
    <source>
        <dbReference type="Proteomes" id="UP001303647"/>
    </source>
</evidence>
<organism evidence="4 5">
    <name type="scientific">Corynascus novoguineensis</name>
    <dbReference type="NCBI Taxonomy" id="1126955"/>
    <lineage>
        <taxon>Eukaryota</taxon>
        <taxon>Fungi</taxon>
        <taxon>Dikarya</taxon>
        <taxon>Ascomycota</taxon>
        <taxon>Pezizomycotina</taxon>
        <taxon>Sordariomycetes</taxon>
        <taxon>Sordariomycetidae</taxon>
        <taxon>Sordariales</taxon>
        <taxon>Chaetomiaceae</taxon>
        <taxon>Corynascus</taxon>
    </lineage>
</organism>
<reference evidence="4" key="1">
    <citation type="journal article" date="2023" name="Mol. Phylogenet. Evol.">
        <title>Genome-scale phylogeny and comparative genomics of the fungal order Sordariales.</title>
        <authorList>
            <person name="Hensen N."/>
            <person name="Bonometti L."/>
            <person name="Westerberg I."/>
            <person name="Brannstrom I.O."/>
            <person name="Guillou S."/>
            <person name="Cros-Aarteil S."/>
            <person name="Calhoun S."/>
            <person name="Haridas S."/>
            <person name="Kuo A."/>
            <person name="Mondo S."/>
            <person name="Pangilinan J."/>
            <person name="Riley R."/>
            <person name="LaButti K."/>
            <person name="Andreopoulos B."/>
            <person name="Lipzen A."/>
            <person name="Chen C."/>
            <person name="Yan M."/>
            <person name="Daum C."/>
            <person name="Ng V."/>
            <person name="Clum A."/>
            <person name="Steindorff A."/>
            <person name="Ohm R.A."/>
            <person name="Martin F."/>
            <person name="Silar P."/>
            <person name="Natvig D.O."/>
            <person name="Lalanne C."/>
            <person name="Gautier V."/>
            <person name="Ament-Velasquez S.L."/>
            <person name="Kruys A."/>
            <person name="Hutchinson M.I."/>
            <person name="Powell A.J."/>
            <person name="Barry K."/>
            <person name="Miller A.N."/>
            <person name="Grigoriev I.V."/>
            <person name="Debuchy R."/>
            <person name="Gladieux P."/>
            <person name="Hiltunen Thoren M."/>
            <person name="Johannesson H."/>
        </authorList>
    </citation>
    <scope>NUCLEOTIDE SEQUENCE</scope>
    <source>
        <strain evidence="4">CBS 359.72</strain>
    </source>
</reference>
<feature type="transmembrane region" description="Helical" evidence="2">
    <location>
        <begin position="234"/>
        <end position="254"/>
    </location>
</feature>
<keyword evidence="2" id="KW-0472">Membrane</keyword>
<keyword evidence="5" id="KW-1185">Reference proteome</keyword>
<reference evidence="4" key="2">
    <citation type="submission" date="2023-05" db="EMBL/GenBank/DDBJ databases">
        <authorList>
            <consortium name="Lawrence Berkeley National Laboratory"/>
            <person name="Steindorff A."/>
            <person name="Hensen N."/>
            <person name="Bonometti L."/>
            <person name="Westerberg I."/>
            <person name="Brannstrom I.O."/>
            <person name="Guillou S."/>
            <person name="Cros-Aarteil S."/>
            <person name="Calhoun S."/>
            <person name="Haridas S."/>
            <person name="Kuo A."/>
            <person name="Mondo S."/>
            <person name="Pangilinan J."/>
            <person name="Riley R."/>
            <person name="Labutti K."/>
            <person name="Andreopoulos B."/>
            <person name="Lipzen A."/>
            <person name="Chen C."/>
            <person name="Yanf M."/>
            <person name="Daum C."/>
            <person name="Ng V."/>
            <person name="Clum A."/>
            <person name="Ohm R."/>
            <person name="Martin F."/>
            <person name="Silar P."/>
            <person name="Natvig D."/>
            <person name="Lalanne C."/>
            <person name="Gautier V."/>
            <person name="Ament-Velasquez S.L."/>
            <person name="Kruys A."/>
            <person name="Hutchinson M.I."/>
            <person name="Powell A.J."/>
            <person name="Barry K."/>
            <person name="Miller A.N."/>
            <person name="Grigoriev I.V."/>
            <person name="Debuchy R."/>
            <person name="Gladieux P."/>
            <person name="Thoren M.H."/>
            <person name="Johannesson H."/>
        </authorList>
    </citation>
    <scope>NUCLEOTIDE SEQUENCE</scope>
    <source>
        <strain evidence="4">CBS 359.72</strain>
    </source>
</reference>
<keyword evidence="2" id="KW-1133">Transmembrane helix</keyword>
<sequence length="276" mass="30290">MEKPAQEIKQVVQTLTQGTPDDQRDTIYRYFAPGAVFEHPFCRVPSFKNLHVPGVGDFDSRALIAAIYRWYKILSPKIEYEIESCVHDKHANLLYLTIFQIFSIWFIPFHRAPVRLVSVLHLTPTTTSEGAGTPPPPPPYDAAQEKRHAVQEGAEPSYAAVTAGDASASDSAPSTSQPQQQGKKKEREGKHAREGSAPSSSAPAAPTRYVIAKQQDLYQVNEFLKFVTLYPGSAVAGFLQLVATLLCLLGSVVLSPFMNAVWPPAKAGEGGKEKQR</sequence>
<dbReference type="Proteomes" id="UP001303647">
    <property type="component" value="Unassembled WGS sequence"/>
</dbReference>
<name>A0AAN7D361_9PEZI</name>
<dbReference type="PANTHER" id="PTHR35393:SF1">
    <property type="entry name" value="SNOAL-LIKE DOMAIN-CONTAINING PROTEIN"/>
    <property type="match status" value="1"/>
</dbReference>
<feature type="compositionally biased region" description="Basic and acidic residues" evidence="1">
    <location>
        <begin position="183"/>
        <end position="194"/>
    </location>
</feature>
<dbReference type="InterPro" id="IPR057514">
    <property type="entry name" value="NTF2_SigF"/>
</dbReference>
<evidence type="ECO:0000313" key="4">
    <source>
        <dbReference type="EMBL" id="KAK4251543.1"/>
    </source>
</evidence>
<dbReference type="PANTHER" id="PTHR35393">
    <property type="entry name" value="CHROMOSOME 1, WHOLE GENOME SHOTGUN SEQUENCE"/>
    <property type="match status" value="1"/>
</dbReference>
<protein>
    <recommendedName>
        <fullName evidence="3">SigF-like NTF2-like domain-containing protein</fullName>
    </recommendedName>
</protein>
<evidence type="ECO:0000259" key="3">
    <source>
        <dbReference type="Pfam" id="PF24840"/>
    </source>
</evidence>
<proteinExistence type="predicted"/>
<feature type="region of interest" description="Disordered" evidence="1">
    <location>
        <begin position="126"/>
        <end position="206"/>
    </location>
</feature>
<evidence type="ECO:0000256" key="2">
    <source>
        <dbReference type="SAM" id="Phobius"/>
    </source>
</evidence>